<proteinExistence type="predicted"/>
<dbReference type="HOGENOM" id="CLU_1676301_0_0_3"/>
<dbReference type="KEGG" id="pmf:P9303_11951"/>
<dbReference type="Proteomes" id="UP000002274">
    <property type="component" value="Chromosome"/>
</dbReference>
<evidence type="ECO:0000313" key="3">
    <source>
        <dbReference type="Proteomes" id="UP000002274"/>
    </source>
</evidence>
<keyword evidence="1" id="KW-0732">Signal</keyword>
<evidence type="ECO:0000313" key="2">
    <source>
        <dbReference type="EMBL" id="ABM77944.1"/>
    </source>
</evidence>
<feature type="chain" id="PRO_5002642901" evidence="1">
    <location>
        <begin position="39"/>
        <end position="157"/>
    </location>
</feature>
<reference evidence="2 3" key="1">
    <citation type="journal article" date="2007" name="PLoS Genet.">
        <title>Patterns and implications of gene gain and loss in the evolution of Prochlorococcus.</title>
        <authorList>
            <person name="Kettler G.C."/>
            <person name="Martiny A.C."/>
            <person name="Huang K."/>
            <person name="Zucker J."/>
            <person name="Coleman M.L."/>
            <person name="Rodrigue S."/>
            <person name="Chen F."/>
            <person name="Lapidus A."/>
            <person name="Ferriera S."/>
            <person name="Johnson J."/>
            <person name="Steglich C."/>
            <person name="Church G.M."/>
            <person name="Richardson P."/>
            <person name="Chisholm S.W."/>
        </authorList>
    </citation>
    <scope>NUCLEOTIDE SEQUENCE [LARGE SCALE GENOMIC DNA]</scope>
    <source>
        <strain evidence="2 3">MIT 9303</strain>
    </source>
</reference>
<name>A2C8Y4_PROM3</name>
<gene>
    <name evidence="2" type="ordered locus">P9303_11951</name>
</gene>
<accession>A2C8Y4</accession>
<dbReference type="EMBL" id="CP000554">
    <property type="protein sequence ID" value="ABM77944.1"/>
    <property type="molecule type" value="Genomic_DNA"/>
</dbReference>
<organism evidence="2 3">
    <name type="scientific">Prochlorococcus marinus (strain MIT 9303)</name>
    <dbReference type="NCBI Taxonomy" id="59922"/>
    <lineage>
        <taxon>Bacteria</taxon>
        <taxon>Bacillati</taxon>
        <taxon>Cyanobacteriota</taxon>
        <taxon>Cyanophyceae</taxon>
        <taxon>Synechococcales</taxon>
        <taxon>Prochlorococcaceae</taxon>
        <taxon>Prochlorococcus</taxon>
    </lineage>
</organism>
<evidence type="ECO:0000256" key="1">
    <source>
        <dbReference type="SAM" id="SignalP"/>
    </source>
</evidence>
<feature type="signal peptide" evidence="1">
    <location>
        <begin position="1"/>
        <end position="38"/>
    </location>
</feature>
<protein>
    <submittedName>
        <fullName evidence="2">Uncharacterized protein</fullName>
    </submittedName>
</protein>
<dbReference type="AlphaFoldDB" id="A2C8Y4"/>
<sequence>MYCHLKPFYTRMHFKPLLTLAAATAICAPLLITAPAEAQEAGEEYTMVVVMTSYEVEDDQIESSVVSEQQQEVVIDQEQILASMGVNAKEIDSISYDKRLALINRFKTPLAESESLAVQSIPMVTLKGCRRAGEALKYAFTLPSSMLKTTYQCIQNY</sequence>